<dbReference type="RefSeq" id="WP_183733797.1">
    <property type="nucleotide sequence ID" value="NZ_JACHID010000015.1"/>
</dbReference>
<organism evidence="3 4">
    <name type="scientific">Desulfurispira natronophila</name>
    <dbReference type="NCBI Taxonomy" id="682562"/>
    <lineage>
        <taxon>Bacteria</taxon>
        <taxon>Pseudomonadati</taxon>
        <taxon>Chrysiogenota</taxon>
        <taxon>Chrysiogenia</taxon>
        <taxon>Chrysiogenales</taxon>
        <taxon>Chrysiogenaceae</taxon>
        <taxon>Desulfurispira</taxon>
    </lineage>
</organism>
<feature type="transmembrane region" description="Helical" evidence="1">
    <location>
        <begin position="32"/>
        <end position="55"/>
    </location>
</feature>
<sequence>MMVTILQHASFVAYVLSSIFFFRYISKDSERTVALAYGTAIAGLIFQVFPMAVIIREAGYFPLENPLLMLSLFSVCILCIFLAISLRHRFAISGTFVMPLVCFAAAGQLVASAPSLSLPEPLRSWMFTMHIMLVTLAFSFFFLCASTAVFYLIMENQLKGKRQGALFHRIPSVLSLVRIKASMLLWGFASYTLALVVSLYWSLQIYGVAVLPGDPKVLVSVATWALYGGLLLATRLGVMDPRQSAYAVIGSLVLVVLALFGVGHIFPRDQL</sequence>
<feature type="transmembrane region" description="Helical" evidence="1">
    <location>
        <begin position="215"/>
        <end position="233"/>
    </location>
</feature>
<feature type="transmembrane region" description="Helical" evidence="1">
    <location>
        <begin position="245"/>
        <end position="266"/>
    </location>
</feature>
<keyword evidence="1" id="KW-0812">Transmembrane</keyword>
<dbReference type="Proteomes" id="UP000528322">
    <property type="component" value="Unassembled WGS sequence"/>
</dbReference>
<feature type="transmembrane region" description="Helical" evidence="1">
    <location>
        <begin position="6"/>
        <end position="25"/>
    </location>
</feature>
<evidence type="ECO:0000259" key="2">
    <source>
        <dbReference type="Pfam" id="PF01578"/>
    </source>
</evidence>
<evidence type="ECO:0000313" key="3">
    <source>
        <dbReference type="EMBL" id="MBB5022735.1"/>
    </source>
</evidence>
<reference evidence="3 4" key="1">
    <citation type="submission" date="2020-08" db="EMBL/GenBank/DDBJ databases">
        <title>Genomic Encyclopedia of Type Strains, Phase IV (KMG-IV): sequencing the most valuable type-strain genomes for metagenomic binning, comparative biology and taxonomic classification.</title>
        <authorList>
            <person name="Goeker M."/>
        </authorList>
    </citation>
    <scope>NUCLEOTIDE SEQUENCE [LARGE SCALE GENOMIC DNA]</scope>
    <source>
        <strain evidence="3 4">DSM 22071</strain>
    </source>
</reference>
<feature type="transmembrane region" description="Helical" evidence="1">
    <location>
        <begin position="67"/>
        <end position="84"/>
    </location>
</feature>
<feature type="transmembrane region" description="Helical" evidence="1">
    <location>
        <begin position="91"/>
        <end position="111"/>
    </location>
</feature>
<comment type="caution">
    <text evidence="3">The sequence shown here is derived from an EMBL/GenBank/DDBJ whole genome shotgun (WGS) entry which is preliminary data.</text>
</comment>
<dbReference type="AlphaFoldDB" id="A0A7W7Y600"/>
<feature type="transmembrane region" description="Helical" evidence="1">
    <location>
        <begin position="184"/>
        <end position="203"/>
    </location>
</feature>
<feature type="domain" description="Cytochrome c assembly protein" evidence="2">
    <location>
        <begin position="63"/>
        <end position="263"/>
    </location>
</feature>
<evidence type="ECO:0000256" key="1">
    <source>
        <dbReference type="SAM" id="Phobius"/>
    </source>
</evidence>
<dbReference type="Pfam" id="PF01578">
    <property type="entry name" value="Cytochrom_C_asm"/>
    <property type="match status" value="1"/>
</dbReference>
<dbReference type="EMBL" id="JACHID010000015">
    <property type="protein sequence ID" value="MBB5022735.1"/>
    <property type="molecule type" value="Genomic_DNA"/>
</dbReference>
<dbReference type="InterPro" id="IPR002541">
    <property type="entry name" value="Cyt_c_assembly"/>
</dbReference>
<dbReference type="GO" id="GO:0020037">
    <property type="term" value="F:heme binding"/>
    <property type="evidence" value="ECO:0007669"/>
    <property type="project" value="InterPro"/>
</dbReference>
<keyword evidence="1" id="KW-0472">Membrane</keyword>
<keyword evidence="4" id="KW-1185">Reference proteome</keyword>
<evidence type="ECO:0000313" key="4">
    <source>
        <dbReference type="Proteomes" id="UP000528322"/>
    </source>
</evidence>
<keyword evidence="1" id="KW-1133">Transmembrane helix</keyword>
<feature type="transmembrane region" description="Helical" evidence="1">
    <location>
        <begin position="131"/>
        <end position="153"/>
    </location>
</feature>
<protein>
    <submittedName>
        <fullName evidence="3">ABC-type uncharacterized transport system permease subunit</fullName>
    </submittedName>
</protein>
<gene>
    <name evidence="3" type="ORF">HNR37_002078</name>
</gene>
<proteinExistence type="predicted"/>
<name>A0A7W7Y600_9BACT</name>
<accession>A0A7W7Y600</accession>
<dbReference type="GO" id="GO:0017004">
    <property type="term" value="P:cytochrome complex assembly"/>
    <property type="evidence" value="ECO:0007669"/>
    <property type="project" value="InterPro"/>
</dbReference>